<dbReference type="EMBL" id="CALOZG010000004">
    <property type="protein sequence ID" value="CAH4018963.1"/>
    <property type="molecule type" value="Genomic_DNA"/>
</dbReference>
<evidence type="ECO:0000256" key="2">
    <source>
        <dbReference type="PROSITE-ProRule" id="PRU00497"/>
    </source>
</evidence>
<dbReference type="InterPro" id="IPR000618">
    <property type="entry name" value="Insect_cuticle"/>
</dbReference>
<sequence>MKSFIILSALVAVAICAPVDLETDVELAQLIARRRLPALEHEEIHDEFGQYALRYVTAEGTVVSERGRLVPTADGKDYVLVIEGEVSFIGDDGKLYVTKFSAGIDGVKMEGDHLPKAPEPEPIA</sequence>
<keyword evidence="5" id="KW-1185">Reference proteome</keyword>
<keyword evidence="2" id="KW-0193">Cuticle</keyword>
<dbReference type="Pfam" id="PF00379">
    <property type="entry name" value="Chitin_bind_4"/>
    <property type="match status" value="1"/>
</dbReference>
<keyword evidence="1 3" id="KW-0732">Signal</keyword>
<evidence type="ECO:0000313" key="5">
    <source>
        <dbReference type="Proteomes" id="UP001152562"/>
    </source>
</evidence>
<protein>
    <submittedName>
        <fullName evidence="4">Uncharacterized protein</fullName>
    </submittedName>
</protein>
<reference evidence="4" key="1">
    <citation type="submission" date="2022-05" db="EMBL/GenBank/DDBJ databases">
        <authorList>
            <person name="Okamura Y."/>
        </authorList>
    </citation>
    <scope>NUCLEOTIDE SEQUENCE</scope>
</reference>
<accession>A0A9P0T4U9</accession>
<gene>
    <name evidence="4" type="ORF">PIBRA_LOCUS3674</name>
</gene>
<feature type="signal peptide" evidence="3">
    <location>
        <begin position="1"/>
        <end position="16"/>
    </location>
</feature>
<evidence type="ECO:0000256" key="3">
    <source>
        <dbReference type="SAM" id="SignalP"/>
    </source>
</evidence>
<dbReference type="GO" id="GO:0042302">
    <property type="term" value="F:structural constituent of cuticle"/>
    <property type="evidence" value="ECO:0007669"/>
    <property type="project" value="UniProtKB-UniRule"/>
</dbReference>
<name>A0A9P0T4U9_PIEBR</name>
<dbReference type="OrthoDB" id="6368834at2759"/>
<proteinExistence type="predicted"/>
<dbReference type="AlphaFoldDB" id="A0A9P0T4U9"/>
<comment type="caution">
    <text evidence="4">The sequence shown here is derived from an EMBL/GenBank/DDBJ whole genome shotgun (WGS) entry which is preliminary data.</text>
</comment>
<evidence type="ECO:0000256" key="1">
    <source>
        <dbReference type="ARBA" id="ARBA00022729"/>
    </source>
</evidence>
<evidence type="ECO:0000313" key="4">
    <source>
        <dbReference type="EMBL" id="CAH4018963.1"/>
    </source>
</evidence>
<dbReference type="PROSITE" id="PS51155">
    <property type="entry name" value="CHIT_BIND_RR_2"/>
    <property type="match status" value="1"/>
</dbReference>
<feature type="chain" id="PRO_5040305720" evidence="3">
    <location>
        <begin position="17"/>
        <end position="124"/>
    </location>
</feature>
<dbReference type="Proteomes" id="UP001152562">
    <property type="component" value="Unassembled WGS sequence"/>
</dbReference>
<organism evidence="4 5">
    <name type="scientific">Pieris brassicae</name>
    <name type="common">White butterfly</name>
    <name type="synonym">Large white butterfly</name>
    <dbReference type="NCBI Taxonomy" id="7116"/>
    <lineage>
        <taxon>Eukaryota</taxon>
        <taxon>Metazoa</taxon>
        <taxon>Ecdysozoa</taxon>
        <taxon>Arthropoda</taxon>
        <taxon>Hexapoda</taxon>
        <taxon>Insecta</taxon>
        <taxon>Pterygota</taxon>
        <taxon>Neoptera</taxon>
        <taxon>Endopterygota</taxon>
        <taxon>Lepidoptera</taxon>
        <taxon>Glossata</taxon>
        <taxon>Ditrysia</taxon>
        <taxon>Papilionoidea</taxon>
        <taxon>Pieridae</taxon>
        <taxon>Pierinae</taxon>
        <taxon>Pieris</taxon>
    </lineage>
</organism>